<dbReference type="InterPro" id="IPR032466">
    <property type="entry name" value="Metal_Hydrolase"/>
</dbReference>
<keyword evidence="2" id="KW-0378">Hydrolase</keyword>
<evidence type="ECO:0000259" key="1">
    <source>
        <dbReference type="Pfam" id="PF01979"/>
    </source>
</evidence>
<name>A0A402DLT3_9CELL</name>
<feature type="domain" description="Amidohydrolase-related" evidence="1">
    <location>
        <begin position="47"/>
        <end position="364"/>
    </location>
</feature>
<dbReference type="Pfam" id="PF01979">
    <property type="entry name" value="Amidohydro_1"/>
    <property type="match status" value="1"/>
</dbReference>
<evidence type="ECO:0000313" key="3">
    <source>
        <dbReference type="Proteomes" id="UP000289954"/>
    </source>
</evidence>
<dbReference type="PANTHER" id="PTHR43135:SF4">
    <property type="entry name" value="AMIDOHYDROLASE-RELATED DOMAIN-CONTAINING PROTEIN"/>
    <property type="match status" value="1"/>
</dbReference>
<dbReference type="Gene3D" id="3.20.20.140">
    <property type="entry name" value="Metal-dependent hydrolases"/>
    <property type="match status" value="1"/>
</dbReference>
<dbReference type="AlphaFoldDB" id="A0A402DLT3"/>
<gene>
    <name evidence="2" type="ORF">CBZ_01430</name>
</gene>
<sequence length="371" mass="39486">MTGGDVLHLRGTVVLDDDREAGEAWVVGGRVTYDRPTSPVTGTLDGWVLPGLVDVHCHIGLAADGPVDDGTAEKQALADRDAGVLLVRDAGSPADTGWVHDRDDLPRLLRAGRHLARPKRYLRHYGRELADARDLPDAVREEAARGDGWVKLVADWIDRDLGPDGDLRPLWPRDVLRAAVDAAHAAGARVTAHTFATESLDDLLDAGVDCLEHATGATPEHVERIAAAGIPVTATLLQVAQFPAIAAQGEERYPRFAARMRAMGERRYRHVRDLHDAGVPVLVGTDAGGTIGHGRIADEAAELVRAGIPAHDVVAAASWRTRAWLGADGLDEGASADLVVYDADPRRDVAVLAAPRAVVLRGDVVSGAVAR</sequence>
<protein>
    <submittedName>
        <fullName evidence="2">Amidohydrolase</fullName>
    </submittedName>
</protein>
<dbReference type="InterPro" id="IPR006680">
    <property type="entry name" value="Amidohydro-rel"/>
</dbReference>
<organism evidence="2 3">
    <name type="scientific">Cellulomonas biazotea</name>
    <dbReference type="NCBI Taxonomy" id="1709"/>
    <lineage>
        <taxon>Bacteria</taxon>
        <taxon>Bacillati</taxon>
        <taxon>Actinomycetota</taxon>
        <taxon>Actinomycetes</taxon>
        <taxon>Micrococcales</taxon>
        <taxon>Cellulomonadaceae</taxon>
        <taxon>Cellulomonas</taxon>
    </lineage>
</organism>
<dbReference type="InterPro" id="IPR011059">
    <property type="entry name" value="Metal-dep_hydrolase_composite"/>
</dbReference>
<dbReference type="RefSeq" id="WP_130779713.1">
    <property type="nucleotide sequence ID" value="NZ_BIMR01000009.1"/>
</dbReference>
<dbReference type="PANTHER" id="PTHR43135">
    <property type="entry name" value="ALPHA-D-RIBOSE 1-METHYLPHOSPHONATE 5-TRIPHOSPHATE DIPHOSPHATASE"/>
    <property type="match status" value="1"/>
</dbReference>
<keyword evidence="3" id="KW-1185">Reference proteome</keyword>
<dbReference type="Gene3D" id="2.30.40.10">
    <property type="entry name" value="Urease, subunit C, domain 1"/>
    <property type="match status" value="1"/>
</dbReference>
<dbReference type="Proteomes" id="UP000289954">
    <property type="component" value="Unassembled WGS sequence"/>
</dbReference>
<dbReference type="GO" id="GO:0016810">
    <property type="term" value="F:hydrolase activity, acting on carbon-nitrogen (but not peptide) bonds"/>
    <property type="evidence" value="ECO:0007669"/>
    <property type="project" value="InterPro"/>
</dbReference>
<dbReference type="InterPro" id="IPR051781">
    <property type="entry name" value="Metallo-dep_Hydrolase"/>
</dbReference>
<dbReference type="OrthoDB" id="3189065at2"/>
<reference evidence="2 3" key="1">
    <citation type="submission" date="2019-01" db="EMBL/GenBank/DDBJ databases">
        <title>Draft genome sequence of Cellulomonas takizawaensis strain TKZ-21.</title>
        <authorList>
            <person name="Yamamura H."/>
            <person name="Hayashi T."/>
            <person name="Hamada M."/>
            <person name="Serisawa Y."/>
            <person name="Matsuyama K."/>
            <person name="Nakagawa Y."/>
            <person name="Otoguro M."/>
            <person name="Yanagida F."/>
            <person name="Hayakawa M."/>
        </authorList>
    </citation>
    <scope>NUCLEOTIDE SEQUENCE [LARGE SCALE GENOMIC DNA]</scope>
    <source>
        <strain evidence="2 3">NBRC12680</strain>
    </source>
</reference>
<dbReference type="SUPFAM" id="SSF51556">
    <property type="entry name" value="Metallo-dependent hydrolases"/>
    <property type="match status" value="1"/>
</dbReference>
<proteinExistence type="predicted"/>
<accession>A0A402DLT3</accession>
<comment type="caution">
    <text evidence="2">The sequence shown here is derived from an EMBL/GenBank/DDBJ whole genome shotgun (WGS) entry which is preliminary data.</text>
</comment>
<evidence type="ECO:0000313" key="2">
    <source>
        <dbReference type="EMBL" id="GCE75087.1"/>
    </source>
</evidence>
<dbReference type="EMBL" id="BIMR01000009">
    <property type="protein sequence ID" value="GCE75087.1"/>
    <property type="molecule type" value="Genomic_DNA"/>
</dbReference>